<sequence length="238" mass="26335">MFNKAALSSYNFPSTNVITLFQMLSSCTLLYAMKCWKIISFTTEPQITTNNPVTLIPFKTLVHTLPLAISYLLYMLVTMASVRGINVPMYTTLRRTTVAFTMIVEYILTRQKHSYPVVGSVGIIILGAVVAGARDLSFDAYSYGVVFVANICTAIYLASIAHIGKSSGLSTFGLMWCNGIICGPILLFWTSISGDLGRMINFPHLFSHGFQVLPFHEKNCHSDSTTTNILQILHCLLL</sequence>
<dbReference type="GO" id="GO:0016020">
    <property type="term" value="C:membrane"/>
    <property type="evidence" value="ECO:0007669"/>
    <property type="project" value="UniProtKB-SubCell"/>
</dbReference>
<accession>A0A251NGE7</accession>
<feature type="transmembrane region" description="Helical" evidence="5">
    <location>
        <begin position="140"/>
        <end position="160"/>
    </location>
</feature>
<reference evidence="7 8" key="1">
    <citation type="journal article" date="2013" name="Nat. Genet.">
        <title>The high-quality draft genome of peach (Prunus persica) identifies unique patterns of genetic diversity, domestication and genome evolution.</title>
        <authorList>
            <consortium name="International Peach Genome Initiative"/>
            <person name="Verde I."/>
            <person name="Abbott A.G."/>
            <person name="Scalabrin S."/>
            <person name="Jung S."/>
            <person name="Shu S."/>
            <person name="Marroni F."/>
            <person name="Zhebentyayeva T."/>
            <person name="Dettori M.T."/>
            <person name="Grimwood J."/>
            <person name="Cattonaro F."/>
            <person name="Zuccolo A."/>
            <person name="Rossini L."/>
            <person name="Jenkins J."/>
            <person name="Vendramin E."/>
            <person name="Meisel L.A."/>
            <person name="Decroocq V."/>
            <person name="Sosinski B."/>
            <person name="Prochnik S."/>
            <person name="Mitros T."/>
            <person name="Policriti A."/>
            <person name="Cipriani G."/>
            <person name="Dondini L."/>
            <person name="Ficklin S."/>
            <person name="Goodstein D.M."/>
            <person name="Xuan P."/>
            <person name="Del Fabbro C."/>
            <person name="Aramini V."/>
            <person name="Copetti D."/>
            <person name="Gonzalez S."/>
            <person name="Horner D.S."/>
            <person name="Falchi R."/>
            <person name="Lucas S."/>
            <person name="Mica E."/>
            <person name="Maldonado J."/>
            <person name="Lazzari B."/>
            <person name="Bielenberg D."/>
            <person name="Pirona R."/>
            <person name="Miculan M."/>
            <person name="Barakat A."/>
            <person name="Testolin R."/>
            <person name="Stella A."/>
            <person name="Tartarini S."/>
            <person name="Tonutti P."/>
            <person name="Arus P."/>
            <person name="Orellana A."/>
            <person name="Wells C."/>
            <person name="Main D."/>
            <person name="Vizzotto G."/>
            <person name="Silva H."/>
            <person name="Salamini F."/>
            <person name="Schmutz J."/>
            <person name="Morgante M."/>
            <person name="Rokhsar D.S."/>
        </authorList>
    </citation>
    <scope>NUCLEOTIDE SEQUENCE [LARGE SCALE GENOMIC DNA]</scope>
    <source>
        <strain evidence="8">cv. Nemared</strain>
    </source>
</reference>
<keyword evidence="8" id="KW-1185">Reference proteome</keyword>
<feature type="domain" description="Sugar phosphate transporter" evidence="6">
    <location>
        <begin position="2"/>
        <end position="154"/>
    </location>
</feature>
<keyword evidence="2 5" id="KW-0812">Transmembrane</keyword>
<protein>
    <recommendedName>
        <fullName evidence="6">Sugar phosphate transporter domain-containing protein</fullName>
    </recommendedName>
</protein>
<dbReference type="Proteomes" id="UP000006882">
    <property type="component" value="Chromosome G7"/>
</dbReference>
<dbReference type="EMBL" id="CM007657">
    <property type="protein sequence ID" value="ONH98400.1"/>
    <property type="molecule type" value="Genomic_DNA"/>
</dbReference>
<feature type="transmembrane region" description="Helical" evidence="5">
    <location>
        <begin position="115"/>
        <end position="134"/>
    </location>
</feature>
<evidence type="ECO:0000256" key="2">
    <source>
        <dbReference type="ARBA" id="ARBA00022692"/>
    </source>
</evidence>
<evidence type="ECO:0000256" key="5">
    <source>
        <dbReference type="SAM" id="Phobius"/>
    </source>
</evidence>
<dbReference type="PROSITE" id="PS51257">
    <property type="entry name" value="PROKAR_LIPOPROTEIN"/>
    <property type="match status" value="1"/>
</dbReference>
<proteinExistence type="predicted"/>
<evidence type="ECO:0000256" key="4">
    <source>
        <dbReference type="ARBA" id="ARBA00023136"/>
    </source>
</evidence>
<feature type="transmembrane region" description="Helical" evidence="5">
    <location>
        <begin position="53"/>
        <end position="77"/>
    </location>
</feature>
<evidence type="ECO:0000313" key="7">
    <source>
        <dbReference type="EMBL" id="ONH98400.1"/>
    </source>
</evidence>
<gene>
    <name evidence="7" type="ORF">PRUPE_7G247800</name>
</gene>
<organism evidence="7 8">
    <name type="scientific">Prunus persica</name>
    <name type="common">Peach</name>
    <name type="synonym">Amygdalus persica</name>
    <dbReference type="NCBI Taxonomy" id="3760"/>
    <lineage>
        <taxon>Eukaryota</taxon>
        <taxon>Viridiplantae</taxon>
        <taxon>Streptophyta</taxon>
        <taxon>Embryophyta</taxon>
        <taxon>Tracheophyta</taxon>
        <taxon>Spermatophyta</taxon>
        <taxon>Magnoliopsida</taxon>
        <taxon>eudicotyledons</taxon>
        <taxon>Gunneridae</taxon>
        <taxon>Pentapetalae</taxon>
        <taxon>rosids</taxon>
        <taxon>fabids</taxon>
        <taxon>Rosales</taxon>
        <taxon>Rosaceae</taxon>
        <taxon>Amygdaloideae</taxon>
        <taxon>Amygdaleae</taxon>
        <taxon>Prunus</taxon>
    </lineage>
</organism>
<dbReference type="InterPro" id="IPR050186">
    <property type="entry name" value="TPT_transporter"/>
</dbReference>
<name>A0A251NGE7_PRUPE</name>
<comment type="subcellular location">
    <subcellularLocation>
        <location evidence="1">Membrane</location>
        <topology evidence="1">Multi-pass membrane protein</topology>
    </subcellularLocation>
</comment>
<dbReference type="InterPro" id="IPR004853">
    <property type="entry name" value="Sugar_P_trans_dom"/>
</dbReference>
<evidence type="ECO:0000256" key="3">
    <source>
        <dbReference type="ARBA" id="ARBA00022989"/>
    </source>
</evidence>
<dbReference type="Gramene" id="ONH98400">
    <property type="protein sequence ID" value="ONH98400"/>
    <property type="gene ID" value="PRUPE_7G247800"/>
</dbReference>
<dbReference type="AlphaFoldDB" id="A0A251NGE7"/>
<keyword evidence="3 5" id="KW-1133">Transmembrane helix</keyword>
<feature type="transmembrane region" description="Helical" evidence="5">
    <location>
        <begin position="172"/>
        <end position="192"/>
    </location>
</feature>
<keyword evidence="4 5" id="KW-0472">Membrane</keyword>
<evidence type="ECO:0000313" key="8">
    <source>
        <dbReference type="Proteomes" id="UP000006882"/>
    </source>
</evidence>
<dbReference type="PANTHER" id="PTHR11132">
    <property type="entry name" value="SOLUTE CARRIER FAMILY 35"/>
    <property type="match status" value="1"/>
</dbReference>
<evidence type="ECO:0000256" key="1">
    <source>
        <dbReference type="ARBA" id="ARBA00004141"/>
    </source>
</evidence>
<dbReference type="Pfam" id="PF03151">
    <property type="entry name" value="TPT"/>
    <property type="match status" value="1"/>
</dbReference>
<evidence type="ECO:0000259" key="6">
    <source>
        <dbReference type="Pfam" id="PF03151"/>
    </source>
</evidence>